<evidence type="ECO:0000313" key="2">
    <source>
        <dbReference type="EMBL" id="GLI92362.1"/>
    </source>
</evidence>
<protein>
    <recommendedName>
        <fullName evidence="1">YspA cpYpsA-related SLOG domain-containing protein</fullName>
    </recommendedName>
</protein>
<reference evidence="2" key="1">
    <citation type="journal article" date="2023" name="Int. J. Syst. Evol. Microbiol.">
        <title>Methylocystis iwaonis sp. nov., a type II methane-oxidizing bacterium from surface soil of a rice paddy field in Japan, and emended description of the genus Methylocystis (ex Whittenbury et al. 1970) Bowman et al. 1993.</title>
        <authorList>
            <person name="Kaise H."/>
            <person name="Sawadogo J.B."/>
            <person name="Alam M.S."/>
            <person name="Ueno C."/>
            <person name="Dianou D."/>
            <person name="Shinjo R."/>
            <person name="Asakawa S."/>
        </authorList>
    </citation>
    <scope>NUCLEOTIDE SEQUENCE</scope>
    <source>
        <strain evidence="2">LMG27198</strain>
    </source>
</reference>
<evidence type="ECO:0000313" key="3">
    <source>
        <dbReference type="Proteomes" id="UP001144323"/>
    </source>
</evidence>
<organism evidence="2 3">
    <name type="scientific">Methylocystis echinoides</name>
    <dbReference type="NCBI Taxonomy" id="29468"/>
    <lineage>
        <taxon>Bacteria</taxon>
        <taxon>Pseudomonadati</taxon>
        <taxon>Pseudomonadota</taxon>
        <taxon>Alphaproteobacteria</taxon>
        <taxon>Hyphomicrobiales</taxon>
        <taxon>Methylocystaceae</taxon>
        <taxon>Methylocystis</taxon>
    </lineage>
</organism>
<keyword evidence="3" id="KW-1185">Reference proteome</keyword>
<dbReference type="AlphaFoldDB" id="A0A9W6LRE3"/>
<proteinExistence type="predicted"/>
<dbReference type="RefSeq" id="WP_281801536.1">
    <property type="nucleotide sequence ID" value="NZ_BSEC01000001.1"/>
</dbReference>
<sequence>MKVLVCGGRTYSDRVRLFAALDQLHQQHGFTQVIHGGAQGADQLAEVWARSRQIPYRRFGALWETHGRKAGVIRNH</sequence>
<name>A0A9W6LRE3_9HYPH</name>
<accession>A0A9W6LRE3</accession>
<gene>
    <name evidence="2" type="ORF">LMG27198_13540</name>
</gene>
<comment type="caution">
    <text evidence="2">The sequence shown here is derived from an EMBL/GenBank/DDBJ whole genome shotgun (WGS) entry which is preliminary data.</text>
</comment>
<dbReference type="InterPro" id="IPR019627">
    <property type="entry name" value="YAcAr"/>
</dbReference>
<dbReference type="Pfam" id="PF10686">
    <property type="entry name" value="YAcAr"/>
    <property type="match status" value="1"/>
</dbReference>
<evidence type="ECO:0000259" key="1">
    <source>
        <dbReference type="Pfam" id="PF10686"/>
    </source>
</evidence>
<dbReference type="Proteomes" id="UP001144323">
    <property type="component" value="Unassembled WGS sequence"/>
</dbReference>
<dbReference type="EMBL" id="BSEC01000001">
    <property type="protein sequence ID" value="GLI92362.1"/>
    <property type="molecule type" value="Genomic_DNA"/>
</dbReference>
<feature type="domain" description="YspA cpYpsA-related SLOG" evidence="1">
    <location>
        <begin position="1"/>
        <end position="66"/>
    </location>
</feature>